<gene>
    <name evidence="3" type="ORF">PMAYCL1PPCAC_23633</name>
</gene>
<evidence type="ECO:0000313" key="3">
    <source>
        <dbReference type="EMBL" id="GMR53438.1"/>
    </source>
</evidence>
<dbReference type="EMBL" id="BTRK01000005">
    <property type="protein sequence ID" value="GMR53438.1"/>
    <property type="molecule type" value="Genomic_DNA"/>
</dbReference>
<sequence>DRWPFPRIASLPLSLLPPLHLLRMVFGCLRRCGMNSSDDDLVPYERAGRETVRLESVSPLSPPTQPPLEHQKILPSDPTLRKTTIASFYNETGFNPEFCSTRIAGSTAHHRSNSAGAVGSSFYKMCAQ</sequence>
<dbReference type="AlphaFoldDB" id="A0AAN5CZ31"/>
<protein>
    <submittedName>
        <fullName evidence="3">Uncharacterized protein</fullName>
    </submittedName>
</protein>
<reference evidence="4" key="1">
    <citation type="submission" date="2022-10" db="EMBL/GenBank/DDBJ databases">
        <title>Genome assembly of Pristionchus species.</title>
        <authorList>
            <person name="Yoshida K."/>
            <person name="Sommer R.J."/>
        </authorList>
    </citation>
    <scope>NUCLEOTIDE SEQUENCE [LARGE SCALE GENOMIC DNA]</scope>
    <source>
        <strain evidence="4">RS5460</strain>
    </source>
</reference>
<proteinExistence type="predicted"/>
<name>A0AAN5CZ31_9BILA</name>
<feature type="non-terminal residue" evidence="3">
    <location>
        <position position="1"/>
    </location>
</feature>
<dbReference type="Proteomes" id="UP001328107">
    <property type="component" value="Unassembled WGS sequence"/>
</dbReference>
<evidence type="ECO:0000256" key="1">
    <source>
        <dbReference type="SAM" id="MobiDB-lite"/>
    </source>
</evidence>
<evidence type="ECO:0000256" key="2">
    <source>
        <dbReference type="SAM" id="SignalP"/>
    </source>
</evidence>
<keyword evidence="4" id="KW-1185">Reference proteome</keyword>
<evidence type="ECO:0000313" key="4">
    <source>
        <dbReference type="Proteomes" id="UP001328107"/>
    </source>
</evidence>
<accession>A0AAN5CZ31</accession>
<feature type="non-terminal residue" evidence="3">
    <location>
        <position position="128"/>
    </location>
</feature>
<feature type="chain" id="PRO_5043041644" evidence="2">
    <location>
        <begin position="22"/>
        <end position="128"/>
    </location>
</feature>
<feature type="region of interest" description="Disordered" evidence="1">
    <location>
        <begin position="53"/>
        <end position="74"/>
    </location>
</feature>
<comment type="caution">
    <text evidence="3">The sequence shown here is derived from an EMBL/GenBank/DDBJ whole genome shotgun (WGS) entry which is preliminary data.</text>
</comment>
<keyword evidence="2" id="KW-0732">Signal</keyword>
<organism evidence="3 4">
    <name type="scientific">Pristionchus mayeri</name>
    <dbReference type="NCBI Taxonomy" id="1317129"/>
    <lineage>
        <taxon>Eukaryota</taxon>
        <taxon>Metazoa</taxon>
        <taxon>Ecdysozoa</taxon>
        <taxon>Nematoda</taxon>
        <taxon>Chromadorea</taxon>
        <taxon>Rhabditida</taxon>
        <taxon>Rhabditina</taxon>
        <taxon>Diplogasteromorpha</taxon>
        <taxon>Diplogasteroidea</taxon>
        <taxon>Neodiplogasteridae</taxon>
        <taxon>Pristionchus</taxon>
    </lineage>
</organism>
<feature type="signal peptide" evidence="2">
    <location>
        <begin position="1"/>
        <end position="21"/>
    </location>
</feature>